<protein>
    <submittedName>
        <fullName evidence="2">Uncharacterized protein</fullName>
    </submittedName>
</protein>
<accession>A0A8J8FGD8</accession>
<dbReference type="RefSeq" id="WP_171607292.1">
    <property type="nucleotide sequence ID" value="NZ_WHPF01000005.1"/>
</dbReference>
<evidence type="ECO:0000313" key="2">
    <source>
        <dbReference type="EMBL" id="NNV55366.1"/>
    </source>
</evidence>
<comment type="caution">
    <text evidence="2">The sequence shown here is derived from an EMBL/GenBank/DDBJ whole genome shotgun (WGS) entry which is preliminary data.</text>
</comment>
<keyword evidence="1" id="KW-0472">Membrane</keyword>
<dbReference type="AlphaFoldDB" id="A0A8J8FGD8"/>
<reference evidence="2" key="1">
    <citation type="submission" date="2019-10" db="EMBL/GenBank/DDBJ databases">
        <title>Draft genome sequence of Panacibacter sp. KCS-6.</title>
        <authorList>
            <person name="Yim K.J."/>
        </authorList>
    </citation>
    <scope>NUCLEOTIDE SEQUENCE</scope>
    <source>
        <strain evidence="2">KCS-6</strain>
    </source>
</reference>
<proteinExistence type="predicted"/>
<keyword evidence="3" id="KW-1185">Reference proteome</keyword>
<keyword evidence="1" id="KW-0812">Transmembrane</keyword>
<evidence type="ECO:0000256" key="1">
    <source>
        <dbReference type="SAM" id="Phobius"/>
    </source>
</evidence>
<gene>
    <name evidence="2" type="ORF">GD597_07850</name>
</gene>
<dbReference type="Proteomes" id="UP000598971">
    <property type="component" value="Unassembled WGS sequence"/>
</dbReference>
<sequence>MHISTKQLRIVFGITAIPLFCMLTGCRSYYKATNTDKNAVVQNISSAQYNNRFFILRNGASAYYMSNVLVSEDRTTMHCHLEALPPEHYLHLINGVSSNRRYKKSINEQSVLNEVHFYIPTDTSARTGGDYTLALNKVEKVEVIEKDNGRTTSSYVLGGLGIAVGALAVGSLIALALKSSCPFVSAYNDNQLQLQGEIYGGAIYPQLCRNDYIGLRMSPTPAGKLQLQISNELKENQFTDVAELLVITHDKNIKVVADEKGNLHSVALPVLPNTAIAAGKNIMPLLQNPNDDLTYKFDDTIAAAQNNNHVVLSFTKPINSTTAKLVLRLKNSYWLDMVYGKFTLGFGNQYDAFMQSQRKAPVEKLNNWKQEQQLPLTIAVQTGNGWQTQQTLTTFGPLANRETAIPIDISQVPNGKINVQLSCGFMFWEIDYAAIDFSNDATTLQVAKLLPQKATDETGKNVLPLLLKEDNIFLEQPLPGNAAIIEYAYTPLQDTAKTQTYILHAKGYYEHIREYTNAPDMTFLQQFKQPAALSNYSMALYKKAMQTDLNALVKQ</sequence>
<name>A0A8J8FGD8_9BACT</name>
<dbReference type="PROSITE" id="PS51257">
    <property type="entry name" value="PROKAR_LIPOPROTEIN"/>
    <property type="match status" value="1"/>
</dbReference>
<evidence type="ECO:0000313" key="3">
    <source>
        <dbReference type="Proteomes" id="UP000598971"/>
    </source>
</evidence>
<dbReference type="EMBL" id="WHPF01000005">
    <property type="protein sequence ID" value="NNV55366.1"/>
    <property type="molecule type" value="Genomic_DNA"/>
</dbReference>
<keyword evidence="1" id="KW-1133">Transmembrane helix</keyword>
<organism evidence="2 3">
    <name type="scientific">Limnovirga soli</name>
    <dbReference type="NCBI Taxonomy" id="2656915"/>
    <lineage>
        <taxon>Bacteria</taxon>
        <taxon>Pseudomonadati</taxon>
        <taxon>Bacteroidota</taxon>
        <taxon>Chitinophagia</taxon>
        <taxon>Chitinophagales</taxon>
        <taxon>Chitinophagaceae</taxon>
        <taxon>Limnovirga</taxon>
    </lineage>
</organism>
<feature type="transmembrane region" description="Helical" evidence="1">
    <location>
        <begin position="155"/>
        <end position="177"/>
    </location>
</feature>